<dbReference type="PANTHER" id="PTHR35841">
    <property type="entry name" value="PHOSPHONATES-BINDING PERIPLASMIC PROTEIN"/>
    <property type="match status" value="1"/>
</dbReference>
<gene>
    <name evidence="1" type="ORF">S01H4_50289</name>
</gene>
<dbReference type="Pfam" id="PF12974">
    <property type="entry name" value="Phosphonate-bd"/>
    <property type="match status" value="1"/>
</dbReference>
<dbReference type="PANTHER" id="PTHR35841:SF1">
    <property type="entry name" value="PHOSPHONATES-BINDING PERIPLASMIC PROTEIN"/>
    <property type="match status" value="1"/>
</dbReference>
<organism evidence="1">
    <name type="scientific">marine sediment metagenome</name>
    <dbReference type="NCBI Taxonomy" id="412755"/>
    <lineage>
        <taxon>unclassified sequences</taxon>
        <taxon>metagenomes</taxon>
        <taxon>ecological metagenomes</taxon>
    </lineage>
</organism>
<dbReference type="AlphaFoldDB" id="X1B5K1"/>
<dbReference type="EMBL" id="BART01028538">
    <property type="protein sequence ID" value="GAG90979.1"/>
    <property type="molecule type" value="Genomic_DNA"/>
</dbReference>
<feature type="non-terminal residue" evidence="1">
    <location>
        <position position="271"/>
    </location>
</feature>
<accession>X1B5K1</accession>
<proteinExistence type="predicted"/>
<dbReference type="SUPFAM" id="SSF53850">
    <property type="entry name" value="Periplasmic binding protein-like II"/>
    <property type="match status" value="1"/>
</dbReference>
<name>X1B5K1_9ZZZZ</name>
<evidence type="ECO:0008006" key="2">
    <source>
        <dbReference type="Google" id="ProtNLM"/>
    </source>
</evidence>
<feature type="non-terminal residue" evidence="1">
    <location>
        <position position="1"/>
    </location>
</feature>
<dbReference type="Gene3D" id="3.40.190.10">
    <property type="entry name" value="Periplasmic binding protein-like II"/>
    <property type="match status" value="1"/>
</dbReference>
<sequence>TTQRYDIVHYNHYQYVRSHKELGYEIIAKNEESGRDTIASALIVRKDSGIKSIEDLRGRKIVFGGGPVAMTSSIVSKYMLKNAGLDDGDYIKEYASNAPKAVFSTYFGHAAASGAGDSVLQFPYVGERIDTTELQVLSESEPLPHLAWAVKGALQDSLKDKIRSALLALKDADQGTDILDSANLTGLTIARDEEYDTSRQIIWEVMGENYCVRNCETFVESVASSTNTSPLVMAIFPRRPPKLTKKMYQPLADYLSRGLGRPVNLVVHKKF</sequence>
<protein>
    <recommendedName>
        <fullName evidence="2">SsuA/THI5-like domain-containing protein</fullName>
    </recommendedName>
</protein>
<evidence type="ECO:0000313" key="1">
    <source>
        <dbReference type="EMBL" id="GAG90979.1"/>
    </source>
</evidence>
<comment type="caution">
    <text evidence="1">The sequence shown here is derived from an EMBL/GenBank/DDBJ whole genome shotgun (WGS) entry which is preliminary data.</text>
</comment>
<reference evidence="1" key="1">
    <citation type="journal article" date="2014" name="Front. Microbiol.">
        <title>High frequency of phylogenetically diverse reductive dehalogenase-homologous genes in deep subseafloor sedimentary metagenomes.</title>
        <authorList>
            <person name="Kawai M."/>
            <person name="Futagami T."/>
            <person name="Toyoda A."/>
            <person name="Takaki Y."/>
            <person name="Nishi S."/>
            <person name="Hori S."/>
            <person name="Arai W."/>
            <person name="Tsubouchi T."/>
            <person name="Morono Y."/>
            <person name="Uchiyama I."/>
            <person name="Ito T."/>
            <person name="Fujiyama A."/>
            <person name="Inagaki F."/>
            <person name="Takami H."/>
        </authorList>
    </citation>
    <scope>NUCLEOTIDE SEQUENCE</scope>
    <source>
        <strain evidence="1">Expedition CK06-06</strain>
    </source>
</reference>